<comment type="caution">
    <text evidence="11">The sequence shown here is derived from an EMBL/GenBank/DDBJ whole genome shotgun (WGS) entry which is preliminary data.</text>
</comment>
<evidence type="ECO:0000259" key="10">
    <source>
        <dbReference type="PROSITE" id="PS51007"/>
    </source>
</evidence>
<keyword evidence="3" id="KW-0602">Photosynthesis</keyword>
<dbReference type="Proteomes" id="UP000324065">
    <property type="component" value="Unassembled WGS sequence"/>
</dbReference>
<dbReference type="InterPro" id="IPR009056">
    <property type="entry name" value="Cyt_c-like_dom"/>
</dbReference>
<accession>A0A5M6IE45</accession>
<dbReference type="PROSITE" id="PS51007">
    <property type="entry name" value="CYTC"/>
    <property type="match status" value="1"/>
</dbReference>
<dbReference type="GO" id="GO:0046872">
    <property type="term" value="F:metal ion binding"/>
    <property type="evidence" value="ECO:0007669"/>
    <property type="project" value="UniProtKB-KW"/>
</dbReference>
<feature type="domain" description="Cytochrome c" evidence="10">
    <location>
        <begin position="25"/>
        <end position="123"/>
    </location>
</feature>
<organism evidence="11 12">
    <name type="scientific">Roseospira marina</name>
    <dbReference type="NCBI Taxonomy" id="140057"/>
    <lineage>
        <taxon>Bacteria</taxon>
        <taxon>Pseudomonadati</taxon>
        <taxon>Pseudomonadota</taxon>
        <taxon>Alphaproteobacteria</taxon>
        <taxon>Rhodospirillales</taxon>
        <taxon>Rhodospirillaceae</taxon>
        <taxon>Roseospira</taxon>
    </lineage>
</organism>
<dbReference type="AlphaFoldDB" id="A0A5M6IE45"/>
<keyword evidence="12" id="KW-1185">Reference proteome</keyword>
<keyword evidence="6" id="KW-0249">Electron transport</keyword>
<dbReference type="GO" id="GO:0009055">
    <property type="term" value="F:electron transfer activity"/>
    <property type="evidence" value="ECO:0007669"/>
    <property type="project" value="InterPro"/>
</dbReference>
<evidence type="ECO:0000256" key="5">
    <source>
        <dbReference type="ARBA" id="ARBA00022723"/>
    </source>
</evidence>
<dbReference type="EMBL" id="VWPJ01000004">
    <property type="protein sequence ID" value="KAA5606556.1"/>
    <property type="molecule type" value="Genomic_DNA"/>
</dbReference>
<evidence type="ECO:0000256" key="1">
    <source>
        <dbReference type="ARBA" id="ARBA00003590"/>
    </source>
</evidence>
<feature type="chain" id="PRO_5024274285" evidence="9">
    <location>
        <begin position="23"/>
        <end position="123"/>
    </location>
</feature>
<name>A0A5M6IE45_9PROT</name>
<feature type="signal peptide" evidence="9">
    <location>
        <begin position="1"/>
        <end position="22"/>
    </location>
</feature>
<evidence type="ECO:0000256" key="4">
    <source>
        <dbReference type="ARBA" id="ARBA00022617"/>
    </source>
</evidence>
<keyword evidence="7 8" id="KW-0408">Iron</keyword>
<evidence type="ECO:0000256" key="2">
    <source>
        <dbReference type="ARBA" id="ARBA00022448"/>
    </source>
</evidence>
<dbReference type="GO" id="GO:0020037">
    <property type="term" value="F:heme binding"/>
    <property type="evidence" value="ECO:0007669"/>
    <property type="project" value="InterPro"/>
</dbReference>
<evidence type="ECO:0000313" key="11">
    <source>
        <dbReference type="EMBL" id="KAA5606556.1"/>
    </source>
</evidence>
<comment type="function">
    <text evidence="1">Cytochrome c2 is found mainly in purple, non-sulfur, photosynthetic bacteria where it functions as the electron donor to the oxidized bacteriochlorophyll in the photophosphorylation pathway. However, it may also have a role in the respiratory chain and is found in some non-photosynthetic bacteria.</text>
</comment>
<protein>
    <submittedName>
        <fullName evidence="11">C-type cytochrome</fullName>
    </submittedName>
</protein>
<evidence type="ECO:0000256" key="3">
    <source>
        <dbReference type="ARBA" id="ARBA00022531"/>
    </source>
</evidence>
<evidence type="ECO:0000256" key="9">
    <source>
        <dbReference type="SAM" id="SignalP"/>
    </source>
</evidence>
<dbReference type="PANTHER" id="PTHR11961">
    <property type="entry name" value="CYTOCHROME C"/>
    <property type="match status" value="1"/>
</dbReference>
<reference evidence="11 12" key="1">
    <citation type="submission" date="2019-09" db="EMBL/GenBank/DDBJ databases">
        <title>Genome sequence of Roseospira marina, one of the more divergent members of the non-sulfur purple photosynthetic bacterial family, the Rhodospirillaceae.</title>
        <authorList>
            <person name="Meyer T."/>
            <person name="Kyndt J."/>
        </authorList>
    </citation>
    <scope>NUCLEOTIDE SEQUENCE [LARGE SCALE GENOMIC DNA]</scope>
    <source>
        <strain evidence="11 12">DSM 15113</strain>
    </source>
</reference>
<dbReference type="Gene3D" id="1.10.760.10">
    <property type="entry name" value="Cytochrome c-like domain"/>
    <property type="match status" value="1"/>
</dbReference>
<dbReference type="OrthoDB" id="9805828at2"/>
<dbReference type="RefSeq" id="WP_150061625.1">
    <property type="nucleotide sequence ID" value="NZ_VWPJ01000004.1"/>
</dbReference>
<keyword evidence="5 8" id="KW-0479">Metal-binding</keyword>
<dbReference type="PRINTS" id="PR00604">
    <property type="entry name" value="CYTCHRMECIAB"/>
</dbReference>
<evidence type="ECO:0000313" key="12">
    <source>
        <dbReference type="Proteomes" id="UP000324065"/>
    </source>
</evidence>
<evidence type="ECO:0000256" key="8">
    <source>
        <dbReference type="PROSITE-ProRule" id="PRU00433"/>
    </source>
</evidence>
<dbReference type="GO" id="GO:0015979">
    <property type="term" value="P:photosynthesis"/>
    <property type="evidence" value="ECO:0007669"/>
    <property type="project" value="UniProtKB-KW"/>
</dbReference>
<keyword evidence="2" id="KW-0813">Transport</keyword>
<gene>
    <name evidence="11" type="ORF">F1188_05810</name>
</gene>
<keyword evidence="9" id="KW-0732">Signal</keyword>
<evidence type="ECO:0000256" key="7">
    <source>
        <dbReference type="ARBA" id="ARBA00023004"/>
    </source>
</evidence>
<dbReference type="SUPFAM" id="SSF46626">
    <property type="entry name" value="Cytochrome c"/>
    <property type="match status" value="1"/>
</dbReference>
<dbReference type="Pfam" id="PF00034">
    <property type="entry name" value="Cytochrom_C"/>
    <property type="match status" value="1"/>
</dbReference>
<keyword evidence="4 8" id="KW-0349">Heme</keyword>
<evidence type="ECO:0000256" key="6">
    <source>
        <dbReference type="ARBA" id="ARBA00022982"/>
    </source>
</evidence>
<dbReference type="InterPro" id="IPR002327">
    <property type="entry name" value="Cyt_c_1A/1B"/>
</dbReference>
<dbReference type="InterPro" id="IPR036909">
    <property type="entry name" value="Cyt_c-like_dom_sf"/>
</dbReference>
<proteinExistence type="predicted"/>
<sequence>MARRVQQVAGALIIVCSSTAISARAQQSSGEQQFQRRCASCHSMEPDQNRAGPHLSGIVGRRAGAVEDANYSDALRESGIVWDEEALNSFLSNPRDMVPGSRMTFRVADAEDRQAIVEYLLRK</sequence>